<dbReference type="EMBL" id="DPIY01000010">
    <property type="protein sequence ID" value="HCT58209.1"/>
    <property type="molecule type" value="Genomic_DNA"/>
</dbReference>
<protein>
    <submittedName>
        <fullName evidence="2">Uncharacterized protein</fullName>
    </submittedName>
</protein>
<name>A0A3D4VAR2_9BACT</name>
<dbReference type="Proteomes" id="UP000264071">
    <property type="component" value="Unassembled WGS sequence"/>
</dbReference>
<dbReference type="AlphaFoldDB" id="A0A3D4VAR2"/>
<reference evidence="2 3" key="1">
    <citation type="journal article" date="2018" name="Nat. Biotechnol.">
        <title>A standardized bacterial taxonomy based on genome phylogeny substantially revises the tree of life.</title>
        <authorList>
            <person name="Parks D.H."/>
            <person name="Chuvochina M."/>
            <person name="Waite D.W."/>
            <person name="Rinke C."/>
            <person name="Skarshewski A."/>
            <person name="Chaumeil P.A."/>
            <person name="Hugenholtz P."/>
        </authorList>
    </citation>
    <scope>NUCLEOTIDE SEQUENCE [LARGE SCALE GENOMIC DNA]</scope>
    <source>
        <strain evidence="2">UBA8844</strain>
    </source>
</reference>
<evidence type="ECO:0000313" key="3">
    <source>
        <dbReference type="Proteomes" id="UP000264071"/>
    </source>
</evidence>
<feature type="region of interest" description="Disordered" evidence="1">
    <location>
        <begin position="14"/>
        <end position="59"/>
    </location>
</feature>
<sequence>MKDAQLKALLKKTQAKAAQTKKPASKAFDSTLEATRGKTEPLQGTEAEEIFKEMKRREF</sequence>
<evidence type="ECO:0000313" key="2">
    <source>
        <dbReference type="EMBL" id="HCT58209.1"/>
    </source>
</evidence>
<comment type="caution">
    <text evidence="2">The sequence shown here is derived from an EMBL/GenBank/DDBJ whole genome shotgun (WGS) entry which is preliminary data.</text>
</comment>
<accession>A0A3D4VAR2</accession>
<organism evidence="2 3">
    <name type="scientific">Gemmatimonas aurantiaca</name>
    <dbReference type="NCBI Taxonomy" id="173480"/>
    <lineage>
        <taxon>Bacteria</taxon>
        <taxon>Pseudomonadati</taxon>
        <taxon>Gemmatimonadota</taxon>
        <taxon>Gemmatimonadia</taxon>
        <taxon>Gemmatimonadales</taxon>
        <taxon>Gemmatimonadaceae</taxon>
        <taxon>Gemmatimonas</taxon>
    </lineage>
</organism>
<evidence type="ECO:0000256" key="1">
    <source>
        <dbReference type="SAM" id="MobiDB-lite"/>
    </source>
</evidence>
<gene>
    <name evidence="2" type="ORF">DGD08_13475</name>
</gene>
<feature type="compositionally biased region" description="Basic and acidic residues" evidence="1">
    <location>
        <begin position="49"/>
        <end position="59"/>
    </location>
</feature>
<proteinExistence type="predicted"/>
<feature type="compositionally biased region" description="Low complexity" evidence="1">
    <location>
        <begin position="15"/>
        <end position="27"/>
    </location>
</feature>